<evidence type="ECO:0000256" key="4">
    <source>
        <dbReference type="ARBA" id="ARBA00023136"/>
    </source>
</evidence>
<evidence type="ECO:0000313" key="9">
    <source>
        <dbReference type="Proteomes" id="UP000680038"/>
    </source>
</evidence>
<dbReference type="InterPro" id="IPR033985">
    <property type="entry name" value="SusD-like_N"/>
</dbReference>
<dbReference type="GO" id="GO:0009279">
    <property type="term" value="C:cell outer membrane"/>
    <property type="evidence" value="ECO:0007669"/>
    <property type="project" value="UniProtKB-SubCell"/>
</dbReference>
<evidence type="ECO:0000259" key="6">
    <source>
        <dbReference type="Pfam" id="PF07980"/>
    </source>
</evidence>
<dbReference type="Proteomes" id="UP000680038">
    <property type="component" value="Unassembled WGS sequence"/>
</dbReference>
<dbReference type="InterPro" id="IPR012944">
    <property type="entry name" value="SusD_RagB_dom"/>
</dbReference>
<evidence type="ECO:0000313" key="8">
    <source>
        <dbReference type="EMBL" id="CAG4990109.1"/>
    </source>
</evidence>
<comment type="caution">
    <text evidence="8">The sequence shown here is derived from an EMBL/GenBank/DDBJ whole genome shotgun (WGS) entry which is preliminary data.</text>
</comment>
<dbReference type="SUPFAM" id="SSF48452">
    <property type="entry name" value="TPR-like"/>
    <property type="match status" value="1"/>
</dbReference>
<dbReference type="CDD" id="cd08977">
    <property type="entry name" value="SusD"/>
    <property type="match status" value="1"/>
</dbReference>
<keyword evidence="4" id="KW-0472">Membrane</keyword>
<protein>
    <submittedName>
        <fullName evidence="8">SusD-like protein P2</fullName>
    </submittedName>
</protein>
<dbReference type="Gene3D" id="1.25.40.390">
    <property type="match status" value="1"/>
</dbReference>
<evidence type="ECO:0000256" key="5">
    <source>
        <dbReference type="ARBA" id="ARBA00023237"/>
    </source>
</evidence>
<feature type="domain" description="RagB/SusD" evidence="6">
    <location>
        <begin position="282"/>
        <end position="506"/>
    </location>
</feature>
<keyword evidence="5" id="KW-0998">Cell outer membrane</keyword>
<reference evidence="8" key="1">
    <citation type="submission" date="2021-04" db="EMBL/GenBank/DDBJ databases">
        <authorList>
            <person name="Rodrigo-Torres L."/>
            <person name="Arahal R. D."/>
            <person name="Lucena T."/>
        </authorList>
    </citation>
    <scope>NUCLEOTIDE SEQUENCE</scope>
    <source>
        <strain evidence="8">CECT 9275</strain>
    </source>
</reference>
<proteinExistence type="inferred from homology"/>
<gene>
    <name evidence="8" type="ORF">DYBT9275_00454</name>
</gene>
<sequence>MLLSKIIGNMKNIALKHNIKQAGLYLGLTFLLLFPSACEQSFLDTDPQGKQAGVVFWQNEGDATKAVNAMYANLRAWNNTAFAAIAVESIGSDDAEKGSTASDATFFNDYDNFSVGSGDGQLGSFWEGQYQNINYANQVLDNIPGISMDETLKARYLAEAKFVRAYSYFRLVRAFGDVPLRLKLPADASEYNLPRSPKAEVYAAIEKDLTEAAAVLPQSYGSSDIGRATKGAAMSLHAKVSMYQAKWQQVLDLTNQVIALGQYSLFNNFEQLFRIANENSSESVFEIQNELVPSNAAASNSQYSQVQGVRGVNGGGWGFNVPTKALADVFETGDPRKDATIIFRGETTPEGDAIASIGDNPMYNQKSYVPFSLFVSGFNEGAQQNIRVIRYADVLLMNAEAANELGNSTLALSSLEMVRARARGASKTILPKVTTTDKAALRTAIWNERHYELAMEFDRYFDVIRQGRGTEVFGPKGWKANKNEVWPVPQTEIDLSAGVLVQNPGY</sequence>
<keyword evidence="3" id="KW-0732">Signal</keyword>
<dbReference type="EMBL" id="CAJRAF010000001">
    <property type="protein sequence ID" value="CAG4990109.1"/>
    <property type="molecule type" value="Genomic_DNA"/>
</dbReference>
<evidence type="ECO:0000256" key="1">
    <source>
        <dbReference type="ARBA" id="ARBA00004442"/>
    </source>
</evidence>
<comment type="subcellular location">
    <subcellularLocation>
        <location evidence="1">Cell outer membrane</location>
    </subcellularLocation>
</comment>
<accession>A0A916N471</accession>
<evidence type="ECO:0000256" key="3">
    <source>
        <dbReference type="ARBA" id="ARBA00022729"/>
    </source>
</evidence>
<dbReference type="InterPro" id="IPR011990">
    <property type="entry name" value="TPR-like_helical_dom_sf"/>
</dbReference>
<dbReference type="Pfam" id="PF14322">
    <property type="entry name" value="SusD-like_3"/>
    <property type="match status" value="1"/>
</dbReference>
<keyword evidence="9" id="KW-1185">Reference proteome</keyword>
<dbReference type="AlphaFoldDB" id="A0A916N471"/>
<evidence type="ECO:0000256" key="2">
    <source>
        <dbReference type="ARBA" id="ARBA00006275"/>
    </source>
</evidence>
<feature type="domain" description="SusD-like N-terminal" evidence="7">
    <location>
        <begin position="42"/>
        <end position="240"/>
    </location>
</feature>
<dbReference type="RefSeq" id="WP_215237220.1">
    <property type="nucleotide sequence ID" value="NZ_CAJRAF010000001.1"/>
</dbReference>
<organism evidence="8 9">
    <name type="scientific">Dyadobacter helix</name>
    <dbReference type="NCBI Taxonomy" id="2822344"/>
    <lineage>
        <taxon>Bacteria</taxon>
        <taxon>Pseudomonadati</taxon>
        <taxon>Bacteroidota</taxon>
        <taxon>Cytophagia</taxon>
        <taxon>Cytophagales</taxon>
        <taxon>Spirosomataceae</taxon>
        <taxon>Dyadobacter</taxon>
    </lineage>
</organism>
<name>A0A916N471_9BACT</name>
<comment type="similarity">
    <text evidence="2">Belongs to the SusD family.</text>
</comment>
<dbReference type="Pfam" id="PF07980">
    <property type="entry name" value="SusD_RagB"/>
    <property type="match status" value="1"/>
</dbReference>
<evidence type="ECO:0000259" key="7">
    <source>
        <dbReference type="Pfam" id="PF14322"/>
    </source>
</evidence>